<dbReference type="SUPFAM" id="SSF53850">
    <property type="entry name" value="Periplasmic binding protein-like II"/>
    <property type="match status" value="1"/>
</dbReference>
<dbReference type="Proteomes" id="UP000593580">
    <property type="component" value="Chromosome"/>
</dbReference>
<name>A0A7M1B9Z2_9BACT</name>
<gene>
    <name evidence="4" type="ORF">FM071_09155</name>
</gene>
<sequence length="273" mass="31234">MKILHFLVAILLIFSSVKADSSKAFYWTDDEDYPPLIYRGADGKPTGILYDIMKEAFHRLDTPLKVDVYPWNRSQKMVKNGTSDGMVSLVTKERSLFTKASDPILLSSEYIFVNKNNPHLHEIMSVRSLKDLKPFKIVEALGAGWTQANLKGFKIEWVPNIGNAFEMLIKERADIYIANGYTATDFIEKKVRIGNTLSQGYKKIIMNPYPIKTVAFRLLINKNSTYVDILDKFNKVINQMKMDGTIDAIIAKRRSYSVNKTSIIEKENSIEYN</sequence>
<evidence type="ECO:0000313" key="4">
    <source>
        <dbReference type="EMBL" id="QOP46451.1"/>
    </source>
</evidence>
<dbReference type="KEGG" id="spal:FM071_09155"/>
<reference evidence="4 5" key="1">
    <citation type="submission" date="2019-07" db="EMBL/GenBank/DDBJ databases">
        <title>Sulfurimonas paralvinellae sp. nov., a novel mesophilic, hydrogen- and sulfur-oxidizing chemolithoautotroph within the Epsilonproteo- bacteria isolated from a deep-sea hydrothermal vent polychaete nest, reclassification of Thiomicrospira denitrificans as Sulfurimonas denitrificans comb. nov. and emended description of the genus Sulfurimonas.</title>
        <authorList>
            <person name="Wang S."/>
            <person name="Jiang L."/>
            <person name="Shao Z."/>
        </authorList>
    </citation>
    <scope>NUCLEOTIDE SEQUENCE [LARGE SCALE GENOMIC DNA]</scope>
    <source>
        <strain evidence="4 5">GO25</strain>
    </source>
</reference>
<dbReference type="SMART" id="SM00062">
    <property type="entry name" value="PBPb"/>
    <property type="match status" value="1"/>
</dbReference>
<evidence type="ECO:0000259" key="3">
    <source>
        <dbReference type="SMART" id="SM00062"/>
    </source>
</evidence>
<feature type="signal peptide" evidence="2">
    <location>
        <begin position="1"/>
        <end position="19"/>
    </location>
</feature>
<protein>
    <submittedName>
        <fullName evidence="4">Amino acid ABC transporter substrate-binding protein</fullName>
    </submittedName>
</protein>
<feature type="domain" description="Solute-binding protein family 3/N-terminal" evidence="3">
    <location>
        <begin position="27"/>
        <end position="257"/>
    </location>
</feature>
<dbReference type="AlphaFoldDB" id="A0A7M1B9Z2"/>
<keyword evidence="1 2" id="KW-0732">Signal</keyword>
<organism evidence="4 5">
    <name type="scientific">Sulfurimonas paralvinellae</name>
    <dbReference type="NCBI Taxonomy" id="317658"/>
    <lineage>
        <taxon>Bacteria</taxon>
        <taxon>Pseudomonadati</taxon>
        <taxon>Campylobacterota</taxon>
        <taxon>Epsilonproteobacteria</taxon>
        <taxon>Campylobacterales</taxon>
        <taxon>Sulfurimonadaceae</taxon>
        <taxon>Sulfurimonas</taxon>
    </lineage>
</organism>
<dbReference type="Pfam" id="PF00497">
    <property type="entry name" value="SBP_bac_3"/>
    <property type="match status" value="1"/>
</dbReference>
<feature type="chain" id="PRO_5032807949" evidence="2">
    <location>
        <begin position="20"/>
        <end position="273"/>
    </location>
</feature>
<dbReference type="PANTHER" id="PTHR35936">
    <property type="entry name" value="MEMBRANE-BOUND LYTIC MUREIN TRANSGLYCOSYLASE F"/>
    <property type="match status" value="1"/>
</dbReference>
<evidence type="ECO:0000256" key="2">
    <source>
        <dbReference type="SAM" id="SignalP"/>
    </source>
</evidence>
<dbReference type="RefSeq" id="WP_193110711.1">
    <property type="nucleotide sequence ID" value="NZ_CP041406.1"/>
</dbReference>
<evidence type="ECO:0000313" key="5">
    <source>
        <dbReference type="Proteomes" id="UP000593580"/>
    </source>
</evidence>
<keyword evidence="5" id="KW-1185">Reference proteome</keyword>
<accession>A0A7M1B9Z2</accession>
<dbReference type="InterPro" id="IPR001638">
    <property type="entry name" value="Solute-binding_3/MltF_N"/>
</dbReference>
<proteinExistence type="predicted"/>
<dbReference type="Gene3D" id="3.40.190.10">
    <property type="entry name" value="Periplasmic binding protein-like II"/>
    <property type="match status" value="2"/>
</dbReference>
<dbReference type="PANTHER" id="PTHR35936:SF35">
    <property type="entry name" value="L-CYSTINE-BINDING PROTEIN TCYJ"/>
    <property type="match status" value="1"/>
</dbReference>
<evidence type="ECO:0000256" key="1">
    <source>
        <dbReference type="ARBA" id="ARBA00022729"/>
    </source>
</evidence>
<dbReference type="EMBL" id="CP041406">
    <property type="protein sequence ID" value="QOP46451.1"/>
    <property type="molecule type" value="Genomic_DNA"/>
</dbReference>